<feature type="non-terminal residue" evidence="1">
    <location>
        <position position="1"/>
    </location>
</feature>
<accession>A0A0B7BYX3</accession>
<dbReference type="AlphaFoldDB" id="A0A0B7BYX3"/>
<evidence type="ECO:0000313" key="1">
    <source>
        <dbReference type="EMBL" id="CEK97375.1"/>
    </source>
</evidence>
<gene>
    <name evidence="1" type="primary">ORF215604</name>
</gene>
<feature type="non-terminal residue" evidence="1">
    <location>
        <position position="143"/>
    </location>
</feature>
<proteinExistence type="predicted"/>
<name>A0A0B7BYX3_9EUPU</name>
<organism evidence="1">
    <name type="scientific">Arion vulgaris</name>
    <dbReference type="NCBI Taxonomy" id="1028688"/>
    <lineage>
        <taxon>Eukaryota</taxon>
        <taxon>Metazoa</taxon>
        <taxon>Spiralia</taxon>
        <taxon>Lophotrochozoa</taxon>
        <taxon>Mollusca</taxon>
        <taxon>Gastropoda</taxon>
        <taxon>Heterobranchia</taxon>
        <taxon>Euthyneura</taxon>
        <taxon>Panpulmonata</taxon>
        <taxon>Eupulmonata</taxon>
        <taxon>Stylommatophora</taxon>
        <taxon>Helicina</taxon>
        <taxon>Arionoidea</taxon>
        <taxon>Arionidae</taxon>
        <taxon>Arion</taxon>
    </lineage>
</organism>
<sequence length="143" mass="16569">PNHNITSEQQHRSGNLNENNNLAMIKNQEKDITINNEEIEKQKRDVADTITRELYQINQVNVKSLIKSPEMLEYHDKTSTRSDVRIKKTAKCINCLDNLQVSRSDIYSSSTIPHLHKPNLLLDPSLHDRDMTAGWEVTQSYRL</sequence>
<dbReference type="EMBL" id="HACG01050510">
    <property type="protein sequence ID" value="CEK97375.1"/>
    <property type="molecule type" value="Transcribed_RNA"/>
</dbReference>
<reference evidence="1" key="1">
    <citation type="submission" date="2014-12" db="EMBL/GenBank/DDBJ databases">
        <title>Insight into the proteome of Arion vulgaris.</title>
        <authorList>
            <person name="Aradska J."/>
            <person name="Bulat T."/>
            <person name="Smidak R."/>
            <person name="Sarate P."/>
            <person name="Gangsoo J."/>
            <person name="Sialana F."/>
            <person name="Bilban M."/>
            <person name="Lubec G."/>
        </authorList>
    </citation>
    <scope>NUCLEOTIDE SEQUENCE</scope>
    <source>
        <tissue evidence="1">Skin</tissue>
    </source>
</reference>
<protein>
    <submittedName>
        <fullName evidence="1">Uncharacterized protein</fullName>
    </submittedName>
</protein>